<dbReference type="InterPro" id="IPR015633">
    <property type="entry name" value="E2F"/>
</dbReference>
<feature type="region of interest" description="Disordered" evidence="6">
    <location>
        <begin position="406"/>
        <end position="447"/>
    </location>
</feature>
<dbReference type="GO" id="GO:0090575">
    <property type="term" value="C:RNA polymerase II transcription regulator complex"/>
    <property type="evidence" value="ECO:0007669"/>
    <property type="project" value="TreeGrafter"/>
</dbReference>
<organism evidence="8 9">
    <name type="scientific">Pseudolycoriella hygida</name>
    <dbReference type="NCBI Taxonomy" id="35572"/>
    <lineage>
        <taxon>Eukaryota</taxon>
        <taxon>Metazoa</taxon>
        <taxon>Ecdysozoa</taxon>
        <taxon>Arthropoda</taxon>
        <taxon>Hexapoda</taxon>
        <taxon>Insecta</taxon>
        <taxon>Pterygota</taxon>
        <taxon>Neoptera</taxon>
        <taxon>Endopterygota</taxon>
        <taxon>Diptera</taxon>
        <taxon>Nematocera</taxon>
        <taxon>Sciaroidea</taxon>
        <taxon>Sciaridae</taxon>
        <taxon>Pseudolycoriella</taxon>
    </lineage>
</organism>
<dbReference type="GO" id="GO:0000981">
    <property type="term" value="F:DNA-binding transcription factor activity, RNA polymerase II-specific"/>
    <property type="evidence" value="ECO:0007669"/>
    <property type="project" value="TreeGrafter"/>
</dbReference>
<dbReference type="OrthoDB" id="1743261at2759"/>
<evidence type="ECO:0000256" key="3">
    <source>
        <dbReference type="ARBA" id="ARBA00023125"/>
    </source>
</evidence>
<accession>A0A9Q0MQC0</accession>
<evidence type="ECO:0000313" key="8">
    <source>
        <dbReference type="EMBL" id="KAJ6636062.1"/>
    </source>
</evidence>
<dbReference type="AlphaFoldDB" id="A0A9Q0MQC0"/>
<comment type="similarity">
    <text evidence="1 5">Belongs to the E2F/DP family.</text>
</comment>
<dbReference type="Pfam" id="PF02319">
    <property type="entry name" value="WHD_E2F_TDP"/>
    <property type="match status" value="1"/>
</dbReference>
<feature type="compositionally biased region" description="Polar residues" evidence="6">
    <location>
        <begin position="406"/>
        <end position="418"/>
    </location>
</feature>
<dbReference type="CDD" id="cd14660">
    <property type="entry name" value="E2F_DD"/>
    <property type="match status" value="1"/>
</dbReference>
<dbReference type="Proteomes" id="UP001151699">
    <property type="component" value="Chromosome C"/>
</dbReference>
<dbReference type="SUPFAM" id="SSF46785">
    <property type="entry name" value="Winged helix' DNA-binding domain"/>
    <property type="match status" value="1"/>
</dbReference>
<dbReference type="GO" id="GO:0046983">
    <property type="term" value="F:protein dimerization activity"/>
    <property type="evidence" value="ECO:0007669"/>
    <property type="project" value="InterPro"/>
</dbReference>
<dbReference type="SMART" id="SM01372">
    <property type="entry name" value="E2F_TDP"/>
    <property type="match status" value="1"/>
</dbReference>
<feature type="compositionally biased region" description="Basic and acidic residues" evidence="6">
    <location>
        <begin position="419"/>
        <end position="429"/>
    </location>
</feature>
<evidence type="ECO:0000256" key="5">
    <source>
        <dbReference type="RuleBase" id="RU003796"/>
    </source>
</evidence>
<feature type="domain" description="E2F/DP family winged-helix DNA-binding" evidence="7">
    <location>
        <begin position="151"/>
        <end position="216"/>
    </location>
</feature>
<dbReference type="PANTHER" id="PTHR12081:SF18">
    <property type="entry name" value="TRANSCRIPTION FACTOR E2F2-RELATED"/>
    <property type="match status" value="1"/>
</dbReference>
<dbReference type="GO" id="GO:0000978">
    <property type="term" value="F:RNA polymerase II cis-regulatory region sequence-specific DNA binding"/>
    <property type="evidence" value="ECO:0007669"/>
    <property type="project" value="InterPro"/>
</dbReference>
<dbReference type="PANTHER" id="PTHR12081">
    <property type="entry name" value="TRANSCRIPTION FACTOR E2F"/>
    <property type="match status" value="1"/>
</dbReference>
<dbReference type="InterPro" id="IPR037241">
    <property type="entry name" value="E2F-DP_heterodim"/>
</dbReference>
<keyword evidence="9" id="KW-1185">Reference proteome</keyword>
<dbReference type="Pfam" id="PF16421">
    <property type="entry name" value="E2F_CC-MB"/>
    <property type="match status" value="1"/>
</dbReference>
<dbReference type="InterPro" id="IPR032198">
    <property type="entry name" value="E2F_CC-MB"/>
</dbReference>
<dbReference type="InterPro" id="IPR036388">
    <property type="entry name" value="WH-like_DNA-bd_sf"/>
</dbReference>
<feature type="compositionally biased region" description="Basic and acidic residues" evidence="6">
    <location>
        <begin position="438"/>
        <end position="447"/>
    </location>
</feature>
<keyword evidence="5" id="KW-0539">Nucleus</keyword>
<dbReference type="Gene3D" id="6.10.250.540">
    <property type="match status" value="1"/>
</dbReference>
<evidence type="ECO:0000256" key="4">
    <source>
        <dbReference type="ARBA" id="ARBA00023163"/>
    </source>
</evidence>
<comment type="caution">
    <text evidence="8">The sequence shown here is derived from an EMBL/GenBank/DDBJ whole genome shotgun (WGS) entry which is preliminary data.</text>
</comment>
<gene>
    <name evidence="8" type="primary">E2f1</name>
    <name evidence="8" type="ORF">Bhyg_14649</name>
</gene>
<evidence type="ECO:0000259" key="7">
    <source>
        <dbReference type="SMART" id="SM01372"/>
    </source>
</evidence>
<keyword evidence="4 5" id="KW-0804">Transcription</keyword>
<evidence type="ECO:0000256" key="1">
    <source>
        <dbReference type="ARBA" id="ARBA00010940"/>
    </source>
</evidence>
<protein>
    <submittedName>
        <fullName evidence="8">Transcription factor E2f1</fullName>
    </submittedName>
</protein>
<comment type="subcellular location">
    <subcellularLocation>
        <location evidence="5">Nucleus</location>
    </subcellularLocation>
</comment>
<dbReference type="SUPFAM" id="SSF144074">
    <property type="entry name" value="E2F-DP heterodimerization region"/>
    <property type="match status" value="1"/>
</dbReference>
<dbReference type="InterPro" id="IPR003316">
    <property type="entry name" value="E2F_WHTH_DNA-bd_dom"/>
</dbReference>
<reference evidence="8" key="1">
    <citation type="submission" date="2022-07" db="EMBL/GenBank/DDBJ databases">
        <authorList>
            <person name="Trinca V."/>
            <person name="Uliana J.V.C."/>
            <person name="Torres T.T."/>
            <person name="Ward R.J."/>
            <person name="Monesi N."/>
        </authorList>
    </citation>
    <scope>NUCLEOTIDE SEQUENCE</scope>
    <source>
        <strain evidence="8">HSMRA1968</strain>
        <tissue evidence="8">Whole embryos</tissue>
    </source>
</reference>
<keyword evidence="2 5" id="KW-0805">Transcription regulation</keyword>
<dbReference type="Gene3D" id="1.10.10.10">
    <property type="entry name" value="Winged helix-like DNA-binding domain superfamily/Winged helix DNA-binding domain"/>
    <property type="match status" value="1"/>
</dbReference>
<feature type="region of interest" description="Disordered" evidence="6">
    <location>
        <begin position="1"/>
        <end position="24"/>
    </location>
</feature>
<dbReference type="EMBL" id="WJQU01000004">
    <property type="protein sequence ID" value="KAJ6636062.1"/>
    <property type="molecule type" value="Genomic_DNA"/>
</dbReference>
<dbReference type="FunFam" id="1.10.10.10:FF:000008">
    <property type="entry name" value="E2F transcription factor 1"/>
    <property type="match status" value="1"/>
</dbReference>
<name>A0A9Q0MQC0_9DIPT</name>
<evidence type="ECO:0000256" key="6">
    <source>
        <dbReference type="SAM" id="MobiDB-lite"/>
    </source>
</evidence>
<sequence length="533" mass="59721">MSNYFTQHSQYKTHNDQSAATKTKQLNWPKPASIGTYQVIQKAGQSGTNLTSQQTATFKNVQNTIAGAATTYPAKMNSHLLDHGYGATLQPSFTLDTPKKDNDFRITNYYKAVKRRRMTPPPSPTPPKQIKQEIVIKPSAKQNKRYSEGTRYDTSLGLLTKKFIDLLQDSLDGSVNLNQASVTLNVQKRRIYDITNVLEGIGILEKKSKNNIQWKLGHSLVNQDKCVRMQGESNSLEQKENHLDEMIKTIRHELSSQFESTQSAYLTNLDIMKLPVFKDQTVIIIKAPPEAKLVLPGSSNPREIHLKADKGGEIDVFLCPEASSDVAQPISDPLLDDIKPLIAPLVEKFLSPRFKKESSLKYPYCTAQRNLSNSLFGVASEQDDKPLLPHSKYDLSYQSPITSSIANRNSLAGNSQNEVENRPRDHYVKGEPSGNKSDSSDSSRDDIVPLKNDVKMNRLLFSPLKNGGKSHILDIEHYSPLQHAPTDVQLAPVDNNDFDAFSRFLSIEPPLDAEYNFSLNHSEGLCDLFDFDL</sequence>
<keyword evidence="3 5" id="KW-0238">DNA-binding</keyword>
<dbReference type="InterPro" id="IPR036390">
    <property type="entry name" value="WH_DNA-bd_sf"/>
</dbReference>
<evidence type="ECO:0000313" key="9">
    <source>
        <dbReference type="Proteomes" id="UP001151699"/>
    </source>
</evidence>
<proteinExistence type="inferred from homology"/>
<evidence type="ECO:0000256" key="2">
    <source>
        <dbReference type="ARBA" id="ARBA00023015"/>
    </source>
</evidence>